<organism evidence="1 2">
    <name type="scientific">Potamilus streckersoni</name>
    <dbReference type="NCBI Taxonomy" id="2493646"/>
    <lineage>
        <taxon>Eukaryota</taxon>
        <taxon>Metazoa</taxon>
        <taxon>Spiralia</taxon>
        <taxon>Lophotrochozoa</taxon>
        <taxon>Mollusca</taxon>
        <taxon>Bivalvia</taxon>
        <taxon>Autobranchia</taxon>
        <taxon>Heteroconchia</taxon>
        <taxon>Palaeoheterodonta</taxon>
        <taxon>Unionida</taxon>
        <taxon>Unionoidea</taxon>
        <taxon>Unionidae</taxon>
        <taxon>Ambleminae</taxon>
        <taxon>Lampsilini</taxon>
        <taxon>Potamilus</taxon>
    </lineage>
</organism>
<accession>A0AAE0TCS1</accession>
<dbReference type="EMBL" id="JAEAOA010000629">
    <property type="protein sequence ID" value="KAK3607986.1"/>
    <property type="molecule type" value="Genomic_DNA"/>
</dbReference>
<reference evidence="1" key="1">
    <citation type="journal article" date="2021" name="Genome Biol. Evol.">
        <title>A High-Quality Reference Genome for a Parasitic Bivalve with Doubly Uniparental Inheritance (Bivalvia: Unionida).</title>
        <authorList>
            <person name="Smith C.H."/>
        </authorList>
    </citation>
    <scope>NUCLEOTIDE SEQUENCE</scope>
    <source>
        <strain evidence="1">CHS0354</strain>
    </source>
</reference>
<evidence type="ECO:0000313" key="1">
    <source>
        <dbReference type="EMBL" id="KAK3607986.1"/>
    </source>
</evidence>
<gene>
    <name evidence="1" type="ORF">CHS0354_009921</name>
</gene>
<comment type="caution">
    <text evidence="1">The sequence shown here is derived from an EMBL/GenBank/DDBJ whole genome shotgun (WGS) entry which is preliminary data.</text>
</comment>
<dbReference type="AlphaFoldDB" id="A0AAE0TCS1"/>
<name>A0AAE0TCS1_9BIVA</name>
<reference evidence="1" key="2">
    <citation type="journal article" date="2021" name="Genome Biol. Evol.">
        <title>Developing a high-quality reference genome for a parasitic bivalve with doubly uniparental inheritance (Bivalvia: Unionida).</title>
        <authorList>
            <person name="Smith C.H."/>
        </authorList>
    </citation>
    <scope>NUCLEOTIDE SEQUENCE</scope>
    <source>
        <strain evidence="1">CHS0354</strain>
        <tissue evidence="1">Mantle</tissue>
    </source>
</reference>
<reference evidence="1" key="3">
    <citation type="submission" date="2023-05" db="EMBL/GenBank/DDBJ databases">
        <authorList>
            <person name="Smith C.H."/>
        </authorList>
    </citation>
    <scope>NUCLEOTIDE SEQUENCE</scope>
    <source>
        <strain evidence="1">CHS0354</strain>
        <tissue evidence="1">Mantle</tissue>
    </source>
</reference>
<sequence length="169" mass="18559">MFFLQTSLHRRCAVRSVVCLLLYRPILRNAACIHSPDVAEAAKAPLAEDGEHTVHTGMFHNLSVGNFVRPQEADEFPFMACVWDCVQGIVGDKGLGCIQLMIVLNPTLQMFLLVSDDYTRLRLERGGLEGWGTCRSFVALSVVRAAVGAVISDGEEDAVQFCTPCDDEV</sequence>
<protein>
    <submittedName>
        <fullName evidence="1">Uncharacterized protein</fullName>
    </submittedName>
</protein>
<keyword evidence="2" id="KW-1185">Reference proteome</keyword>
<proteinExistence type="predicted"/>
<evidence type="ECO:0000313" key="2">
    <source>
        <dbReference type="Proteomes" id="UP001195483"/>
    </source>
</evidence>
<dbReference type="Proteomes" id="UP001195483">
    <property type="component" value="Unassembled WGS sequence"/>
</dbReference>